<evidence type="ECO:0000313" key="11">
    <source>
        <dbReference type="EMBL" id="PNT77113.1"/>
    </source>
</evidence>
<sequence>MRRLLLLLLFLAVLAAAQQQPQPRASREDLAALYSLRATLGLRAREWPAKADPCAAWAGVACRGGRVVGVTVAGFRRTRLASRAPAFAADGLRELTALERFNASGFPLPGPVPAWFGAALPPSLAVLDLRSASINGTLPADLGASGNLTGLLLSGNRLAGPVPPSLLSVRGLRVLDLSGNNFTGELLLPPNVSVAAAAGTGGAGGFFNVSGNSLYGLAGDAIGVLKRRFQVVDVSNNYLDGIWDGSDATVDVSMNCFSGVPGQRSRADCEEFYRRQGVELSNVPVPLPSPQPSPEKKTSRRISKNVLIGVIAGAAGLVAIFLAALLFCFMRRRKQRVGRRGVDTNEEGARGTRRRDSSVNPVASSPVAVSPRADNTHKDEVAVFGELTYEQLVHATGGFSDGNLLKHGHSGDIYHGVLENSSHLVVKKTGAKSITKNELDFYSRYSHERIVPLLSHLAKDDEEFLAYKYMPKADLTDALHKKPPVDTEDGLPSLDWITRLKIAIGVAEAMCFLHDECSPPLVHRDIQASSVLLDDKFEVRLGSMSSICAQQSAGSQNVFSRILRSSKSLDKNTSGPPATCSYDVYCFGKVMLELVTGNFGVSGSNNSGSEEWLANIINRININDKDSITNIIDPLLIVDEDHLEEVWAVSIVAKTCLNSKPSRRPSARYVLKALENPLRVVRAGSRSNSARLRSSSSRSSWQSAFLQGNRYQSYEAMSPSGRMLDRRGSVRSHVSGGEASSSFKRAVREIPSDPQVVEEEVAL</sequence>
<dbReference type="Proteomes" id="UP000008810">
    <property type="component" value="Chromosome 1"/>
</dbReference>
<dbReference type="SUPFAM" id="SSF56112">
    <property type="entry name" value="Protein kinase-like (PK-like)"/>
    <property type="match status" value="1"/>
</dbReference>
<dbReference type="Gene3D" id="3.80.10.10">
    <property type="entry name" value="Ribonuclease Inhibitor"/>
    <property type="match status" value="1"/>
</dbReference>
<reference evidence="11 12" key="1">
    <citation type="journal article" date="2010" name="Nature">
        <title>Genome sequencing and analysis of the model grass Brachypodium distachyon.</title>
        <authorList>
            <consortium name="International Brachypodium Initiative"/>
        </authorList>
    </citation>
    <scope>NUCLEOTIDE SEQUENCE [LARGE SCALE GENOMIC DNA]</scope>
    <source>
        <strain evidence="11">Bd21</strain>
        <strain evidence="12">cv. Bd21</strain>
    </source>
</reference>
<keyword evidence="2" id="KW-0433">Leucine-rich repeat</keyword>
<dbReference type="AlphaFoldDB" id="A0A2K2DS63"/>
<evidence type="ECO:0000256" key="5">
    <source>
        <dbReference type="ARBA" id="ARBA00022989"/>
    </source>
</evidence>
<dbReference type="Gene3D" id="3.30.200.20">
    <property type="entry name" value="Phosphorylase Kinase, domain 1"/>
    <property type="match status" value="1"/>
</dbReference>
<keyword evidence="13" id="KW-1185">Reference proteome</keyword>
<feature type="region of interest" description="Disordered" evidence="7">
    <location>
        <begin position="718"/>
        <end position="763"/>
    </location>
</feature>
<keyword evidence="5 8" id="KW-1133">Transmembrane helix</keyword>
<dbReference type="GO" id="GO:0005524">
    <property type="term" value="F:ATP binding"/>
    <property type="evidence" value="ECO:0007669"/>
    <property type="project" value="InterPro"/>
</dbReference>
<name>A0A2K2DS63_BRADI</name>
<evidence type="ECO:0000256" key="1">
    <source>
        <dbReference type="ARBA" id="ARBA00004370"/>
    </source>
</evidence>
<dbReference type="RefSeq" id="XP_024317839.1">
    <property type="nucleotide sequence ID" value="XM_024462071.1"/>
</dbReference>
<dbReference type="FunFam" id="1.10.510.10:FF:000448">
    <property type="entry name" value="Putative LRR receptor-like serine/threonine-protein kinase"/>
    <property type="match status" value="1"/>
</dbReference>
<organism evidence="11">
    <name type="scientific">Brachypodium distachyon</name>
    <name type="common">Purple false brome</name>
    <name type="synonym">Trachynia distachya</name>
    <dbReference type="NCBI Taxonomy" id="15368"/>
    <lineage>
        <taxon>Eukaryota</taxon>
        <taxon>Viridiplantae</taxon>
        <taxon>Streptophyta</taxon>
        <taxon>Embryophyta</taxon>
        <taxon>Tracheophyta</taxon>
        <taxon>Spermatophyta</taxon>
        <taxon>Magnoliopsida</taxon>
        <taxon>Liliopsida</taxon>
        <taxon>Poales</taxon>
        <taxon>Poaceae</taxon>
        <taxon>BOP clade</taxon>
        <taxon>Pooideae</taxon>
        <taxon>Stipodae</taxon>
        <taxon>Brachypodieae</taxon>
        <taxon>Brachypodium</taxon>
    </lineage>
</organism>
<evidence type="ECO:0000256" key="7">
    <source>
        <dbReference type="SAM" id="MobiDB-lite"/>
    </source>
</evidence>
<keyword evidence="3 8" id="KW-0812">Transmembrane</keyword>
<dbReference type="PANTHER" id="PTHR48007:SF81">
    <property type="entry name" value="PROTEIN KINASE DOMAIN-CONTAINING PROTEIN"/>
    <property type="match status" value="1"/>
</dbReference>
<feature type="region of interest" description="Disordered" evidence="7">
    <location>
        <begin position="338"/>
        <end position="372"/>
    </location>
</feature>
<proteinExistence type="predicted"/>
<evidence type="ECO:0000256" key="8">
    <source>
        <dbReference type="SAM" id="Phobius"/>
    </source>
</evidence>
<dbReference type="Pfam" id="PF00560">
    <property type="entry name" value="LRR_1"/>
    <property type="match status" value="1"/>
</dbReference>
<evidence type="ECO:0000256" key="6">
    <source>
        <dbReference type="ARBA" id="ARBA00023136"/>
    </source>
</evidence>
<dbReference type="InterPro" id="IPR001245">
    <property type="entry name" value="Ser-Thr/Tyr_kinase_cat_dom"/>
</dbReference>
<dbReference type="GO" id="GO:0016020">
    <property type="term" value="C:membrane"/>
    <property type="evidence" value="ECO:0007669"/>
    <property type="project" value="UniProtKB-SubCell"/>
</dbReference>
<keyword evidence="6 8" id="KW-0472">Membrane</keyword>
<dbReference type="ExpressionAtlas" id="A0A2K2DS63">
    <property type="expression patterns" value="baseline"/>
</dbReference>
<dbReference type="SUPFAM" id="SSF52058">
    <property type="entry name" value="L domain-like"/>
    <property type="match status" value="1"/>
</dbReference>
<protein>
    <recommendedName>
        <fullName evidence="10">Protein kinase domain-containing protein</fullName>
    </recommendedName>
</protein>
<dbReference type="InterPro" id="IPR046959">
    <property type="entry name" value="PRK1-6/SRF4-like"/>
</dbReference>
<evidence type="ECO:0000256" key="2">
    <source>
        <dbReference type="ARBA" id="ARBA00022614"/>
    </source>
</evidence>
<comment type="subcellular location">
    <subcellularLocation>
        <location evidence="1">Membrane</location>
    </subcellularLocation>
</comment>
<dbReference type="PROSITE" id="PS50011">
    <property type="entry name" value="PROTEIN_KINASE_DOM"/>
    <property type="match status" value="1"/>
</dbReference>
<dbReference type="PANTHER" id="PTHR48007">
    <property type="entry name" value="LEUCINE-RICH REPEAT RECEPTOR-LIKE PROTEIN KINASE PXC1"/>
    <property type="match status" value="1"/>
</dbReference>
<dbReference type="GO" id="GO:0004672">
    <property type="term" value="F:protein kinase activity"/>
    <property type="evidence" value="ECO:0007669"/>
    <property type="project" value="InterPro"/>
</dbReference>
<gene>
    <name evidence="12" type="primary">LOC100824460</name>
    <name evidence="11" type="ORF">BRADI_1g57910v3</name>
</gene>
<feature type="transmembrane region" description="Helical" evidence="8">
    <location>
        <begin position="306"/>
        <end position="330"/>
    </location>
</feature>
<evidence type="ECO:0000259" key="10">
    <source>
        <dbReference type="PROSITE" id="PS50011"/>
    </source>
</evidence>
<dbReference type="Pfam" id="PF07714">
    <property type="entry name" value="PK_Tyr_Ser-Thr"/>
    <property type="match status" value="1"/>
</dbReference>
<dbReference type="OrthoDB" id="676979at2759"/>
<feature type="compositionally biased region" description="Basic and acidic residues" evidence="7">
    <location>
        <begin position="340"/>
        <end position="357"/>
    </location>
</feature>
<reference evidence="11" key="2">
    <citation type="submission" date="2017-06" db="EMBL/GenBank/DDBJ databases">
        <title>WGS assembly of Brachypodium distachyon.</title>
        <authorList>
            <consortium name="The International Brachypodium Initiative"/>
            <person name="Lucas S."/>
            <person name="Harmon-Smith M."/>
            <person name="Lail K."/>
            <person name="Tice H."/>
            <person name="Grimwood J."/>
            <person name="Bruce D."/>
            <person name="Barry K."/>
            <person name="Shu S."/>
            <person name="Lindquist E."/>
            <person name="Wang M."/>
            <person name="Pitluck S."/>
            <person name="Vogel J.P."/>
            <person name="Garvin D.F."/>
            <person name="Mockler T.C."/>
            <person name="Schmutz J."/>
            <person name="Rokhsar D."/>
            <person name="Bevan M.W."/>
        </authorList>
    </citation>
    <scope>NUCLEOTIDE SEQUENCE</scope>
    <source>
        <strain evidence="11">Bd21</strain>
    </source>
</reference>
<dbReference type="EnsemblPlants" id="PNT77113">
    <property type="protein sequence ID" value="PNT77113"/>
    <property type="gene ID" value="BRADI_1g57910v3"/>
</dbReference>
<dbReference type="InterPro" id="IPR001611">
    <property type="entry name" value="Leu-rich_rpt"/>
</dbReference>
<keyword evidence="4" id="KW-0677">Repeat</keyword>
<feature type="chain" id="PRO_5044576673" description="Protein kinase domain-containing protein" evidence="9">
    <location>
        <begin position="18"/>
        <end position="763"/>
    </location>
</feature>
<accession>A0A2K2DS63</accession>
<feature type="domain" description="Protein kinase" evidence="10">
    <location>
        <begin position="399"/>
        <end position="679"/>
    </location>
</feature>
<reference evidence="12" key="3">
    <citation type="submission" date="2018-08" db="UniProtKB">
        <authorList>
            <consortium name="EnsemblPlants"/>
        </authorList>
    </citation>
    <scope>IDENTIFICATION</scope>
    <source>
        <strain evidence="12">cv. Bd21</strain>
    </source>
</reference>
<dbReference type="EMBL" id="CM000880">
    <property type="protein sequence ID" value="PNT77113.1"/>
    <property type="molecule type" value="Genomic_DNA"/>
</dbReference>
<dbReference type="Gene3D" id="1.10.510.10">
    <property type="entry name" value="Transferase(Phosphotransferase) domain 1"/>
    <property type="match status" value="1"/>
</dbReference>
<evidence type="ECO:0000313" key="12">
    <source>
        <dbReference type="EnsemblPlants" id="PNT77113"/>
    </source>
</evidence>
<keyword evidence="9" id="KW-0732">Signal</keyword>
<evidence type="ECO:0000313" key="13">
    <source>
        <dbReference type="Proteomes" id="UP000008810"/>
    </source>
</evidence>
<dbReference type="GeneID" id="100824460"/>
<feature type="signal peptide" evidence="9">
    <location>
        <begin position="1"/>
        <end position="17"/>
    </location>
</feature>
<feature type="compositionally biased region" description="Low complexity" evidence="7">
    <location>
        <begin position="358"/>
        <end position="372"/>
    </location>
</feature>
<dbReference type="InterPro" id="IPR000719">
    <property type="entry name" value="Prot_kinase_dom"/>
</dbReference>
<evidence type="ECO:0000256" key="9">
    <source>
        <dbReference type="SAM" id="SignalP"/>
    </source>
</evidence>
<dbReference type="Gramene" id="PNT77113">
    <property type="protein sequence ID" value="PNT77113"/>
    <property type="gene ID" value="BRADI_1g57910v3"/>
</dbReference>
<dbReference type="InterPro" id="IPR011009">
    <property type="entry name" value="Kinase-like_dom_sf"/>
</dbReference>
<evidence type="ECO:0000256" key="4">
    <source>
        <dbReference type="ARBA" id="ARBA00022737"/>
    </source>
</evidence>
<dbReference type="FunFam" id="3.30.200.20:FF:000433">
    <property type="entry name" value="Predicted protein"/>
    <property type="match status" value="1"/>
</dbReference>
<evidence type="ECO:0000256" key="3">
    <source>
        <dbReference type="ARBA" id="ARBA00022692"/>
    </source>
</evidence>
<dbReference type="InterPro" id="IPR032675">
    <property type="entry name" value="LRR_dom_sf"/>
</dbReference>